<dbReference type="Proteomes" id="UP000679220">
    <property type="component" value="Unassembled WGS sequence"/>
</dbReference>
<evidence type="ECO:0000313" key="2">
    <source>
        <dbReference type="Proteomes" id="UP000679220"/>
    </source>
</evidence>
<keyword evidence="2" id="KW-1185">Reference proteome</keyword>
<evidence type="ECO:0000313" key="1">
    <source>
        <dbReference type="EMBL" id="MBR8536097.1"/>
    </source>
</evidence>
<reference evidence="1" key="2">
    <citation type="submission" date="2021-04" db="EMBL/GenBank/DDBJ databases">
        <authorList>
            <person name="Zhang T."/>
            <person name="Zhang Y."/>
            <person name="Lu D."/>
            <person name="Zuo D."/>
            <person name="Du Z."/>
        </authorList>
    </citation>
    <scope>NUCLEOTIDE SEQUENCE</scope>
    <source>
        <strain evidence="1">JR1</strain>
    </source>
</reference>
<name>A0A941IYS6_9BACT</name>
<protein>
    <submittedName>
        <fullName evidence="1">Uncharacterized protein</fullName>
    </submittedName>
</protein>
<sequence>MYNAINEINKSIEILLLIIDMMKEEIKSDNFEELSRRIENEEFIYDIDDCDPTAILSALETIFFSLQSKGGREVVEDIYIKRIETDLIYVLVHLIRCSRRVDAKVSDNPDNDIYIIIKEYIDDFFCVVEEISDNVQYFYRSILGVDIELNPFESLKAEKVTFKDVCGVIGYTENRITQMLNDSECKFIEAFDNYCRENKIMDVSRRQLKELAVYKYLSGRSSKKIAFNGTHTDIFRVANIFKLDVAKANTVFDNGKGKMTNNHNPKNNVNTPLDEFFKTQYNLHFKDKASDLLSFEYCLPIK</sequence>
<reference evidence="1" key="1">
    <citation type="journal article" date="2018" name="Int. J. Syst. Evol. Microbiol.">
        <title>Carboxylicivirga sediminis sp. nov., isolated from coastal sediment.</title>
        <authorList>
            <person name="Wang F.Q."/>
            <person name="Ren L.H."/>
            <person name="Zou R.J."/>
            <person name="Sun Y.Z."/>
            <person name="Liu X.J."/>
            <person name="Jiang F."/>
            <person name="Liu L.J."/>
        </authorList>
    </citation>
    <scope>NUCLEOTIDE SEQUENCE</scope>
    <source>
        <strain evidence="1">JR1</strain>
    </source>
</reference>
<accession>A0A941IYS6</accession>
<comment type="caution">
    <text evidence="1">The sequence shown here is derived from an EMBL/GenBank/DDBJ whole genome shotgun (WGS) entry which is preliminary data.</text>
</comment>
<dbReference type="AlphaFoldDB" id="A0A941IYS6"/>
<dbReference type="RefSeq" id="WP_212190783.1">
    <property type="nucleotide sequence ID" value="NZ_JAGTAR010000015.1"/>
</dbReference>
<gene>
    <name evidence="1" type="ORF">KDU71_11060</name>
</gene>
<organism evidence="1 2">
    <name type="scientific">Carboxylicivirga sediminis</name>
    <dbReference type="NCBI Taxonomy" id="2006564"/>
    <lineage>
        <taxon>Bacteria</taxon>
        <taxon>Pseudomonadati</taxon>
        <taxon>Bacteroidota</taxon>
        <taxon>Bacteroidia</taxon>
        <taxon>Marinilabiliales</taxon>
        <taxon>Marinilabiliaceae</taxon>
        <taxon>Carboxylicivirga</taxon>
    </lineage>
</organism>
<dbReference type="EMBL" id="JAGTAR010000015">
    <property type="protein sequence ID" value="MBR8536097.1"/>
    <property type="molecule type" value="Genomic_DNA"/>
</dbReference>
<proteinExistence type="predicted"/>